<dbReference type="InterPro" id="IPR000089">
    <property type="entry name" value="Biotin_lipoyl"/>
</dbReference>
<dbReference type="SMART" id="SM00878">
    <property type="entry name" value="Biotin_carb_C"/>
    <property type="match status" value="1"/>
</dbReference>
<dbReference type="SUPFAM" id="SSF51230">
    <property type="entry name" value="Single hybrid motif"/>
    <property type="match status" value="1"/>
</dbReference>
<dbReference type="SUPFAM" id="SSF56059">
    <property type="entry name" value="Glutathione synthetase ATP-binding domain-like"/>
    <property type="match status" value="1"/>
</dbReference>
<evidence type="ECO:0000313" key="10">
    <source>
        <dbReference type="EMBL" id="NIK74770.1"/>
    </source>
</evidence>
<dbReference type="PROSITE" id="PS50979">
    <property type="entry name" value="BC"/>
    <property type="match status" value="1"/>
</dbReference>
<feature type="domain" description="ATP-grasp" evidence="8">
    <location>
        <begin position="133"/>
        <end position="330"/>
    </location>
</feature>
<keyword evidence="5" id="KW-0092">Biotin</keyword>
<feature type="domain" description="Lipoyl-binding" evidence="7">
    <location>
        <begin position="596"/>
        <end position="672"/>
    </location>
</feature>
<dbReference type="InterPro" id="IPR005481">
    <property type="entry name" value="BC-like_N"/>
</dbReference>
<dbReference type="Proteomes" id="UP000537126">
    <property type="component" value="Unassembled WGS sequence"/>
</dbReference>
<feature type="domain" description="Biotin carboxylation" evidence="9">
    <location>
        <begin position="4"/>
        <end position="459"/>
    </location>
</feature>
<dbReference type="PROSITE" id="PS50975">
    <property type="entry name" value="ATP_GRASP"/>
    <property type="match status" value="1"/>
</dbReference>
<evidence type="ECO:0000256" key="2">
    <source>
        <dbReference type="ARBA" id="ARBA00022598"/>
    </source>
</evidence>
<evidence type="ECO:0000256" key="1">
    <source>
        <dbReference type="ARBA" id="ARBA00001953"/>
    </source>
</evidence>
<dbReference type="SUPFAM" id="SSF52440">
    <property type="entry name" value="PreATP-grasp domain"/>
    <property type="match status" value="1"/>
</dbReference>
<dbReference type="PROSITE" id="PS00867">
    <property type="entry name" value="CPSASE_2"/>
    <property type="match status" value="1"/>
</dbReference>
<dbReference type="InterPro" id="IPR011054">
    <property type="entry name" value="Rudment_hybrid_motif"/>
</dbReference>
<proteinExistence type="predicted"/>
<evidence type="ECO:0000256" key="5">
    <source>
        <dbReference type="ARBA" id="ARBA00023267"/>
    </source>
</evidence>
<evidence type="ECO:0000259" key="8">
    <source>
        <dbReference type="PROSITE" id="PS50975"/>
    </source>
</evidence>
<dbReference type="FunFam" id="3.30.1490.20:FF:000003">
    <property type="entry name" value="acetyl-CoA carboxylase isoform X1"/>
    <property type="match status" value="1"/>
</dbReference>
<name>A0A846MTZ2_9BACT</name>
<dbReference type="GO" id="GO:0005524">
    <property type="term" value="F:ATP binding"/>
    <property type="evidence" value="ECO:0007669"/>
    <property type="project" value="UniProtKB-UniRule"/>
</dbReference>
<dbReference type="Pfam" id="PF02786">
    <property type="entry name" value="CPSase_L_D2"/>
    <property type="match status" value="1"/>
</dbReference>
<keyword evidence="11" id="KW-1185">Reference proteome</keyword>
<dbReference type="AlphaFoldDB" id="A0A846MTZ2"/>
<keyword evidence="4 6" id="KW-0067">ATP-binding</keyword>
<dbReference type="InterPro" id="IPR005482">
    <property type="entry name" value="Biotin_COase_C"/>
</dbReference>
<dbReference type="CDD" id="cd00945">
    <property type="entry name" value="Aldolase_Class_I"/>
    <property type="match status" value="1"/>
</dbReference>
<dbReference type="PANTHER" id="PTHR18866">
    <property type="entry name" value="CARBOXYLASE:PYRUVATE/ACETYL-COA/PROPIONYL-COA CARBOXYLASE"/>
    <property type="match status" value="1"/>
</dbReference>
<dbReference type="EMBL" id="JAASRN010000006">
    <property type="protein sequence ID" value="NIK74770.1"/>
    <property type="molecule type" value="Genomic_DNA"/>
</dbReference>
<evidence type="ECO:0000259" key="7">
    <source>
        <dbReference type="PROSITE" id="PS50968"/>
    </source>
</evidence>
<dbReference type="PANTHER" id="PTHR18866:SF127">
    <property type="match status" value="1"/>
</dbReference>
<dbReference type="PROSITE" id="PS50968">
    <property type="entry name" value="BIOTINYL_LIPOYL"/>
    <property type="match status" value="1"/>
</dbReference>
<comment type="cofactor">
    <cofactor evidence="1">
        <name>biotin</name>
        <dbReference type="ChEBI" id="CHEBI:57586"/>
    </cofactor>
</comment>
<dbReference type="Gene3D" id="3.30.470.20">
    <property type="entry name" value="ATP-grasp fold, B domain"/>
    <property type="match status" value="1"/>
</dbReference>
<keyword evidence="2 10" id="KW-0436">Ligase</keyword>
<dbReference type="FunFam" id="3.30.470.20:FF:000028">
    <property type="entry name" value="Methylcrotonoyl-CoA carboxylase subunit alpha, mitochondrial"/>
    <property type="match status" value="1"/>
</dbReference>
<evidence type="ECO:0000256" key="4">
    <source>
        <dbReference type="ARBA" id="ARBA00022840"/>
    </source>
</evidence>
<dbReference type="Pfam" id="PF00364">
    <property type="entry name" value="Biotin_lipoyl"/>
    <property type="match status" value="1"/>
</dbReference>
<dbReference type="RefSeq" id="WP_166920867.1">
    <property type="nucleotide sequence ID" value="NZ_JAASRN010000006.1"/>
</dbReference>
<comment type="caution">
    <text evidence="10">The sequence shown here is derived from an EMBL/GenBank/DDBJ whole genome shotgun (WGS) entry which is preliminary data.</text>
</comment>
<dbReference type="GO" id="GO:0046872">
    <property type="term" value="F:metal ion binding"/>
    <property type="evidence" value="ECO:0007669"/>
    <property type="project" value="InterPro"/>
</dbReference>
<sequence length="686" mass="76459">MIHDIRKILIANRGEIARRIQRSCRKMGIATVAVYSDADRYMPFVAEADEAYALGGNTPSESYLNIEKIVNIALKAGVDAIHPGYGFLSENADFARTVARLSQQRVEAGGAPLLFIGPNADAIEQMGSKAKAKALMEAQGVPTVPGFRKVGASCEEMKQAAASIGYPVLLKAVAGGGGKGMRIVRSPEDFEAAFAAAKREALHAFGDDELLLERYFEAARHIEFQILGDRHGHIVHLFERECSIQRRYQKIIEESPSPVLSEEERQAMGAAALRAAHALNYDNAGTVEFIYVGKGEFYFLEVNTRLQVEHPVTEAITGLDLVEWQIRIAAGEPFPYRQEELRQQGYAIEARLCAEDPAQDFRPSTGTIHYWQVPQLPYLRIDSGIESGCDISPYYDSMIAKVIVHAADRRQALQRLHYALEQILCLGIRHNLAFLKALCLDPDFVRGEYDTHFLERKQTLTKAGETPPLALLRTWAVGLTLHRVSFAVQGRGLLPSLVPNWRNVPQATLPYGWKLGNQIITVECSPLAEGLFCCKGEGWEGHARLLQLLPREIVFEWEGQRFALTIIETDAVEHRYVVWQAMQGSIEAFLLPRFPELKTELPEGSYQAEMPGQVTRLLVKAGDHVKKGQPLLVFVSMKMENQMHALEEGIVKEIYVEEGANIEAGTCLIQIEPLKQEQTEGKAKES</sequence>
<dbReference type="Gene3D" id="2.40.50.100">
    <property type="match status" value="1"/>
</dbReference>
<dbReference type="GO" id="GO:0004485">
    <property type="term" value="F:methylcrotonoyl-CoA carboxylase activity"/>
    <property type="evidence" value="ECO:0007669"/>
    <property type="project" value="UniProtKB-EC"/>
</dbReference>
<gene>
    <name evidence="10" type="ORF">FHS56_002303</name>
</gene>
<reference evidence="10 11" key="1">
    <citation type="submission" date="2020-03" db="EMBL/GenBank/DDBJ databases">
        <title>Genomic Encyclopedia of Type Strains, Phase IV (KMG-IV): sequencing the most valuable type-strain genomes for metagenomic binning, comparative biology and taxonomic classification.</title>
        <authorList>
            <person name="Goeker M."/>
        </authorList>
    </citation>
    <scope>NUCLEOTIDE SEQUENCE [LARGE SCALE GENOMIC DNA]</scope>
    <source>
        <strain evidence="10 11">DSM 5718</strain>
    </source>
</reference>
<accession>A0A846MTZ2</accession>
<dbReference type="InterPro" id="IPR016185">
    <property type="entry name" value="PreATP-grasp_dom_sf"/>
</dbReference>
<dbReference type="Pfam" id="PF02785">
    <property type="entry name" value="Biotin_carb_C"/>
    <property type="match status" value="1"/>
</dbReference>
<evidence type="ECO:0000256" key="6">
    <source>
        <dbReference type="PROSITE-ProRule" id="PRU00409"/>
    </source>
</evidence>
<dbReference type="InterPro" id="IPR011053">
    <property type="entry name" value="Single_hybrid_motif"/>
</dbReference>
<dbReference type="EC" id="6.4.1.4" evidence="10"/>
<dbReference type="InterPro" id="IPR011764">
    <property type="entry name" value="Biotin_carboxylation_dom"/>
</dbReference>
<evidence type="ECO:0000313" key="11">
    <source>
        <dbReference type="Proteomes" id="UP000537126"/>
    </source>
</evidence>
<dbReference type="FunFam" id="3.40.50.20:FF:000010">
    <property type="entry name" value="Propionyl-CoA carboxylase subunit alpha"/>
    <property type="match status" value="1"/>
</dbReference>
<keyword evidence="3 6" id="KW-0547">Nucleotide-binding</keyword>
<dbReference type="Pfam" id="PF00289">
    <property type="entry name" value="Biotin_carb_N"/>
    <property type="match status" value="1"/>
</dbReference>
<evidence type="ECO:0000259" key="9">
    <source>
        <dbReference type="PROSITE" id="PS50979"/>
    </source>
</evidence>
<protein>
    <submittedName>
        <fullName evidence="10">3-methylcrotonyl-CoA carboxylase alpha subunit</fullName>
        <ecNumber evidence="10">6.4.1.4</ecNumber>
    </submittedName>
</protein>
<evidence type="ECO:0000256" key="3">
    <source>
        <dbReference type="ARBA" id="ARBA00022741"/>
    </source>
</evidence>
<dbReference type="InterPro" id="IPR005479">
    <property type="entry name" value="CPAse_ATP-bd"/>
</dbReference>
<dbReference type="InterPro" id="IPR050856">
    <property type="entry name" value="Biotin_carboxylase_complex"/>
</dbReference>
<dbReference type="SUPFAM" id="SSF51246">
    <property type="entry name" value="Rudiment single hybrid motif"/>
    <property type="match status" value="1"/>
</dbReference>
<dbReference type="InterPro" id="IPR011761">
    <property type="entry name" value="ATP-grasp"/>
</dbReference>
<organism evidence="10 11">
    <name type="scientific">Thermonema lapsum</name>
    <dbReference type="NCBI Taxonomy" id="28195"/>
    <lineage>
        <taxon>Bacteria</taxon>
        <taxon>Pseudomonadati</taxon>
        <taxon>Bacteroidota</taxon>
        <taxon>Cytophagia</taxon>
        <taxon>Cytophagales</taxon>
        <taxon>Thermonemataceae</taxon>
        <taxon>Thermonema</taxon>
    </lineage>
</organism>
<dbReference type="CDD" id="cd06850">
    <property type="entry name" value="biotinyl_domain"/>
    <property type="match status" value="1"/>
</dbReference>